<dbReference type="OrthoDB" id="5370011at2759"/>
<name>A0A0C3GVW7_OIDMZ</name>
<organism evidence="2 3">
    <name type="scientific">Oidiodendron maius (strain Zn)</name>
    <dbReference type="NCBI Taxonomy" id="913774"/>
    <lineage>
        <taxon>Eukaryota</taxon>
        <taxon>Fungi</taxon>
        <taxon>Dikarya</taxon>
        <taxon>Ascomycota</taxon>
        <taxon>Pezizomycotina</taxon>
        <taxon>Leotiomycetes</taxon>
        <taxon>Leotiomycetes incertae sedis</taxon>
        <taxon>Myxotrichaceae</taxon>
        <taxon>Oidiodendron</taxon>
    </lineage>
</organism>
<dbReference type="EMBL" id="KN832877">
    <property type="protein sequence ID" value="KIN00221.1"/>
    <property type="molecule type" value="Genomic_DNA"/>
</dbReference>
<dbReference type="HOGENOM" id="CLU_930966_0_0_1"/>
<dbReference type="Proteomes" id="UP000054321">
    <property type="component" value="Unassembled WGS sequence"/>
</dbReference>
<evidence type="ECO:0000313" key="3">
    <source>
        <dbReference type="Proteomes" id="UP000054321"/>
    </source>
</evidence>
<reference evidence="2 3" key="1">
    <citation type="submission" date="2014-04" db="EMBL/GenBank/DDBJ databases">
        <authorList>
            <consortium name="DOE Joint Genome Institute"/>
            <person name="Kuo A."/>
            <person name="Martino E."/>
            <person name="Perotto S."/>
            <person name="Kohler A."/>
            <person name="Nagy L.G."/>
            <person name="Floudas D."/>
            <person name="Copeland A."/>
            <person name="Barry K.W."/>
            <person name="Cichocki N."/>
            <person name="Veneault-Fourrey C."/>
            <person name="LaButti K."/>
            <person name="Lindquist E.A."/>
            <person name="Lipzen A."/>
            <person name="Lundell T."/>
            <person name="Morin E."/>
            <person name="Murat C."/>
            <person name="Sun H."/>
            <person name="Tunlid A."/>
            <person name="Henrissat B."/>
            <person name="Grigoriev I.V."/>
            <person name="Hibbett D.S."/>
            <person name="Martin F."/>
            <person name="Nordberg H.P."/>
            <person name="Cantor M.N."/>
            <person name="Hua S.X."/>
        </authorList>
    </citation>
    <scope>NUCLEOTIDE SEQUENCE [LARGE SCALE GENOMIC DNA]</scope>
    <source>
        <strain evidence="2 3">Zn</strain>
    </source>
</reference>
<gene>
    <name evidence="2" type="ORF">OIDMADRAFT_54820</name>
</gene>
<proteinExistence type="predicted"/>
<reference evidence="3" key="2">
    <citation type="submission" date="2015-01" db="EMBL/GenBank/DDBJ databases">
        <title>Evolutionary Origins and Diversification of the Mycorrhizal Mutualists.</title>
        <authorList>
            <consortium name="DOE Joint Genome Institute"/>
            <consortium name="Mycorrhizal Genomics Consortium"/>
            <person name="Kohler A."/>
            <person name="Kuo A."/>
            <person name="Nagy L.G."/>
            <person name="Floudas D."/>
            <person name="Copeland A."/>
            <person name="Barry K.W."/>
            <person name="Cichocki N."/>
            <person name="Veneault-Fourrey C."/>
            <person name="LaButti K."/>
            <person name="Lindquist E.A."/>
            <person name="Lipzen A."/>
            <person name="Lundell T."/>
            <person name="Morin E."/>
            <person name="Murat C."/>
            <person name="Riley R."/>
            <person name="Ohm R."/>
            <person name="Sun H."/>
            <person name="Tunlid A."/>
            <person name="Henrissat B."/>
            <person name="Grigoriev I.V."/>
            <person name="Hibbett D.S."/>
            <person name="Martin F."/>
        </authorList>
    </citation>
    <scope>NUCLEOTIDE SEQUENCE [LARGE SCALE GENOMIC DNA]</scope>
    <source>
        <strain evidence="3">Zn</strain>
    </source>
</reference>
<evidence type="ECO:0000313" key="2">
    <source>
        <dbReference type="EMBL" id="KIN00221.1"/>
    </source>
</evidence>
<protein>
    <submittedName>
        <fullName evidence="2">Uncharacterized protein</fullName>
    </submittedName>
</protein>
<feature type="region of interest" description="Disordered" evidence="1">
    <location>
        <begin position="257"/>
        <end position="279"/>
    </location>
</feature>
<evidence type="ECO:0000256" key="1">
    <source>
        <dbReference type="SAM" id="MobiDB-lite"/>
    </source>
</evidence>
<feature type="compositionally biased region" description="Pro residues" evidence="1">
    <location>
        <begin position="265"/>
        <end position="276"/>
    </location>
</feature>
<dbReference type="AlphaFoldDB" id="A0A0C3GVW7"/>
<dbReference type="InParanoid" id="A0A0C3GVW7"/>
<keyword evidence="3" id="KW-1185">Reference proteome</keyword>
<sequence>MDAPASPEPAVTATTFWKRIGLGRLLSRIKMSWKRSFGDRNTRFEYQVTVPAGVDSASVSDRRTTTPESVEDPFERVSQKVAEQDSFPSWAAEDPEEPPVKTIVRSRAQMERLRKVTERYNLPIPNEYATFYGPEKEPHRVHRPTRMRIHRTCHRCNAMFRGARICPQCQHQACALCQATPQPRYLSSWDPIVDDPLAVDLEVDDYHGMQQQVVVTRAANRANPQLLVRKELRQRYAQTASISAVQNVLGFHRRGGSTQMAIPATNPPPRPRPPSDTPAIYAAKATLPSRTPIALRARP</sequence>
<accession>A0A0C3GVW7</accession>